<dbReference type="Proteomes" id="UP001286174">
    <property type="component" value="Unassembled WGS sequence"/>
</dbReference>
<comment type="caution">
    <text evidence="1">The sequence shown here is derived from an EMBL/GenBank/DDBJ whole genome shotgun (WGS) entry which is preliminary data.</text>
</comment>
<protein>
    <recommendedName>
        <fullName evidence="3">DUF1080 domain-containing protein</fullName>
    </recommendedName>
</protein>
<evidence type="ECO:0008006" key="3">
    <source>
        <dbReference type="Google" id="ProtNLM"/>
    </source>
</evidence>
<dbReference type="RefSeq" id="WP_370596683.1">
    <property type="nucleotide sequence ID" value="NZ_JALBUR010000048.1"/>
</dbReference>
<accession>A0AB35U7C9</accession>
<proteinExistence type="predicted"/>
<evidence type="ECO:0000313" key="2">
    <source>
        <dbReference type="Proteomes" id="UP001286174"/>
    </source>
</evidence>
<dbReference type="Gene3D" id="2.60.120.560">
    <property type="entry name" value="Exo-inulinase, domain 1"/>
    <property type="match status" value="1"/>
</dbReference>
<evidence type="ECO:0000313" key="1">
    <source>
        <dbReference type="EMBL" id="MDX8420562.1"/>
    </source>
</evidence>
<sequence>MKYRIEENQFTAVHTRASYFPDGIAELCKADKQLPDENTYLRVNNLVFHNGTIDVDVCGKLLPDAPEYARGFIGIVFRANENNSEFESFYIRPTNGRDCTDPIRKKHGCQYFSYPGYTFSYFREFEITAYEGRVDTIALGKWSHIRAEIADDQGTFFVDGIKVLEVNGLKHGADAKGTVGLYVDIGTDGFFRNLEINCSD</sequence>
<dbReference type="AlphaFoldDB" id="A0AB35U7C9"/>
<dbReference type="EMBL" id="JALBUR010000048">
    <property type="protein sequence ID" value="MDX8420562.1"/>
    <property type="molecule type" value="Genomic_DNA"/>
</dbReference>
<keyword evidence="2" id="KW-1185">Reference proteome</keyword>
<organism evidence="1 2">
    <name type="scientific">Grylomicrobium aquisgranensis</name>
    <dbReference type="NCBI Taxonomy" id="2926318"/>
    <lineage>
        <taxon>Bacteria</taxon>
        <taxon>Bacillati</taxon>
        <taxon>Bacillota</taxon>
        <taxon>Erysipelotrichia</taxon>
        <taxon>Erysipelotrichales</taxon>
        <taxon>Erysipelotrichaceae</taxon>
        <taxon>Grylomicrobium</taxon>
    </lineage>
</organism>
<reference evidence="1 2" key="1">
    <citation type="submission" date="2022-03" db="EMBL/GenBank/DDBJ databases">
        <title>Novel taxa within the pig intestine.</title>
        <authorList>
            <person name="Wylensek D."/>
            <person name="Bishof K."/>
            <person name="Afrizal A."/>
            <person name="Clavel T."/>
        </authorList>
    </citation>
    <scope>NUCLEOTIDE SEQUENCE [LARGE SCALE GENOMIC DNA]</scope>
    <source>
        <strain evidence="1 2">CLA-KB-P133</strain>
    </source>
</reference>
<name>A0AB35U7C9_9FIRM</name>
<gene>
    <name evidence="1" type="ORF">MOZ60_10745</name>
</gene>